<dbReference type="AlphaFoldDB" id="Q0S160"/>
<dbReference type="EMBL" id="CP000431">
    <property type="protein sequence ID" value="ABG98726.1"/>
    <property type="molecule type" value="Genomic_DNA"/>
</dbReference>
<reference evidence="3" key="1">
    <citation type="journal article" date="2006" name="Proc. Natl. Acad. Sci. U.S.A.">
        <title>The complete genome of Rhodococcus sp. RHA1 provides insights into a catabolic powerhouse.</title>
        <authorList>
            <person name="McLeod M.P."/>
            <person name="Warren R.L."/>
            <person name="Hsiao W.W.L."/>
            <person name="Araki N."/>
            <person name="Myhre M."/>
            <person name="Fernandes C."/>
            <person name="Miyazawa D."/>
            <person name="Wong W."/>
            <person name="Lillquist A.L."/>
            <person name="Wang D."/>
            <person name="Dosanjh M."/>
            <person name="Hara H."/>
            <person name="Petrescu A."/>
            <person name="Morin R.D."/>
            <person name="Yang G."/>
            <person name="Stott J.M."/>
            <person name="Schein J.E."/>
            <person name="Shin H."/>
            <person name="Smailus D."/>
            <person name="Siddiqui A.S."/>
            <person name="Marra M.A."/>
            <person name="Jones S.J.M."/>
            <person name="Holt R."/>
            <person name="Brinkman F.S.L."/>
            <person name="Miyauchi K."/>
            <person name="Fukuda M."/>
            <person name="Davies J.E."/>
            <person name="Mohn W.W."/>
            <person name="Eltis L.D."/>
        </authorList>
    </citation>
    <scope>NUCLEOTIDE SEQUENCE [LARGE SCALE GENOMIC DNA]</scope>
    <source>
        <strain evidence="3">RHA1</strain>
    </source>
</reference>
<evidence type="ECO:0000313" key="3">
    <source>
        <dbReference type="Proteomes" id="UP000008710"/>
    </source>
</evidence>
<organism evidence="2 3">
    <name type="scientific">Rhodococcus jostii (strain RHA1)</name>
    <dbReference type="NCBI Taxonomy" id="101510"/>
    <lineage>
        <taxon>Bacteria</taxon>
        <taxon>Bacillati</taxon>
        <taxon>Actinomycetota</taxon>
        <taxon>Actinomycetes</taxon>
        <taxon>Mycobacteriales</taxon>
        <taxon>Nocardiaceae</taxon>
        <taxon>Rhodococcus</taxon>
    </lineage>
</organism>
<evidence type="ECO:0000256" key="1">
    <source>
        <dbReference type="SAM" id="MobiDB-lite"/>
    </source>
</evidence>
<sequence length="93" mass="10166">MVMRKFCRNPDSTANTVTMIGSIIHKRFDNGRVRAYVPLLVEKAARRDLDNRPALENSPAALHVAARSDTPVLAPLNGKGPCPLASPSHEPEH</sequence>
<gene>
    <name evidence="2" type="ordered locus">RHA1_ro06960</name>
</gene>
<dbReference type="Proteomes" id="UP000008710">
    <property type="component" value="Chromosome"/>
</dbReference>
<dbReference type="KEGG" id="rha:RHA1_ro06960"/>
<dbReference type="HOGENOM" id="CLU_2397644_0_0_11"/>
<protein>
    <submittedName>
        <fullName evidence="2">Uncharacterized protein</fullName>
    </submittedName>
</protein>
<proteinExistence type="predicted"/>
<feature type="region of interest" description="Disordered" evidence="1">
    <location>
        <begin position="72"/>
        <end position="93"/>
    </location>
</feature>
<accession>Q0S160</accession>
<evidence type="ECO:0000313" key="2">
    <source>
        <dbReference type="EMBL" id="ABG98726.1"/>
    </source>
</evidence>
<name>Q0S160_RHOJR</name>
<dbReference type="NCBIfam" id="NF046112">
    <property type="entry name" value="MSMEG_6209_Nter"/>
    <property type="match status" value="1"/>
</dbReference>